<reference evidence="1" key="1">
    <citation type="submission" date="2022-06" db="EMBL/GenBank/DDBJ databases">
        <title>Uncovering the hologenomic basis of an extraordinary plant invasion.</title>
        <authorList>
            <person name="Bieker V.C."/>
            <person name="Martin M.D."/>
            <person name="Gilbert T."/>
            <person name="Hodgins K."/>
            <person name="Battlay P."/>
            <person name="Petersen B."/>
            <person name="Wilson J."/>
        </authorList>
    </citation>
    <scope>NUCLEOTIDE SEQUENCE</scope>
    <source>
        <strain evidence="1">AA19_3_7</strain>
        <tissue evidence="1">Leaf</tissue>
    </source>
</reference>
<organism evidence="1 2">
    <name type="scientific">Ambrosia artemisiifolia</name>
    <name type="common">Common ragweed</name>
    <dbReference type="NCBI Taxonomy" id="4212"/>
    <lineage>
        <taxon>Eukaryota</taxon>
        <taxon>Viridiplantae</taxon>
        <taxon>Streptophyta</taxon>
        <taxon>Embryophyta</taxon>
        <taxon>Tracheophyta</taxon>
        <taxon>Spermatophyta</taxon>
        <taxon>Magnoliopsida</taxon>
        <taxon>eudicotyledons</taxon>
        <taxon>Gunneridae</taxon>
        <taxon>Pentapetalae</taxon>
        <taxon>asterids</taxon>
        <taxon>campanulids</taxon>
        <taxon>Asterales</taxon>
        <taxon>Asteraceae</taxon>
        <taxon>Asteroideae</taxon>
        <taxon>Heliantheae alliance</taxon>
        <taxon>Heliantheae</taxon>
        <taxon>Ambrosia</taxon>
    </lineage>
</organism>
<evidence type="ECO:0000313" key="2">
    <source>
        <dbReference type="Proteomes" id="UP001206925"/>
    </source>
</evidence>
<comment type="caution">
    <text evidence="1">The sequence shown here is derived from an EMBL/GenBank/DDBJ whole genome shotgun (WGS) entry which is preliminary data.</text>
</comment>
<protein>
    <submittedName>
        <fullName evidence="1">Uncharacterized protein</fullName>
    </submittedName>
</protein>
<accession>A0AAD5G5S8</accession>
<keyword evidence="2" id="KW-1185">Reference proteome</keyword>
<proteinExistence type="predicted"/>
<gene>
    <name evidence="1" type="ORF">M8C21_004214</name>
</gene>
<sequence length="56" mass="6189">MMSGVHPLLLCLPSNVPTSRWFGALMFVVGVENDGMRWLTSMFSIAITRAVENGTF</sequence>
<evidence type="ECO:0000313" key="1">
    <source>
        <dbReference type="EMBL" id="KAI7729387.1"/>
    </source>
</evidence>
<dbReference type="AlphaFoldDB" id="A0AAD5G5S8"/>
<dbReference type="EMBL" id="JAMZMK010011010">
    <property type="protein sequence ID" value="KAI7729387.1"/>
    <property type="molecule type" value="Genomic_DNA"/>
</dbReference>
<dbReference type="Proteomes" id="UP001206925">
    <property type="component" value="Unassembled WGS sequence"/>
</dbReference>
<name>A0AAD5G5S8_AMBAR</name>